<keyword evidence="4 11" id="KW-0762">Sugar transport</keyword>
<evidence type="ECO:0000256" key="5">
    <source>
        <dbReference type="ARBA" id="ARBA00022692"/>
    </source>
</evidence>
<evidence type="ECO:0000256" key="8">
    <source>
        <dbReference type="ARBA" id="ARBA00023136"/>
    </source>
</evidence>
<dbReference type="InterPro" id="IPR004316">
    <property type="entry name" value="SWEET_rpt"/>
</dbReference>
<dbReference type="GO" id="GO:0051260">
    <property type="term" value="P:protein homooligomerization"/>
    <property type="evidence" value="ECO:0007669"/>
    <property type="project" value="UniProtKB-ARBA"/>
</dbReference>
<keyword evidence="5 9" id="KW-0812">Transmembrane</keyword>
<evidence type="ECO:0000256" key="4">
    <source>
        <dbReference type="ARBA" id="ARBA00022597"/>
    </source>
</evidence>
<name>A0A445GWN9_GLYSO</name>
<gene>
    <name evidence="11" type="ORF">D0Y65_041605</name>
</gene>
<organism evidence="11 12">
    <name type="scientific">Glycine soja</name>
    <name type="common">Wild soybean</name>
    <dbReference type="NCBI Taxonomy" id="3848"/>
    <lineage>
        <taxon>Eukaryota</taxon>
        <taxon>Viridiplantae</taxon>
        <taxon>Streptophyta</taxon>
        <taxon>Embryophyta</taxon>
        <taxon>Tracheophyta</taxon>
        <taxon>Spermatophyta</taxon>
        <taxon>Magnoliopsida</taxon>
        <taxon>eudicotyledons</taxon>
        <taxon>Gunneridae</taxon>
        <taxon>Pentapetalae</taxon>
        <taxon>rosids</taxon>
        <taxon>fabids</taxon>
        <taxon>Fabales</taxon>
        <taxon>Fabaceae</taxon>
        <taxon>Papilionoideae</taxon>
        <taxon>50 kb inversion clade</taxon>
        <taxon>NPAAA clade</taxon>
        <taxon>indigoferoid/millettioid clade</taxon>
        <taxon>Phaseoleae</taxon>
        <taxon>Glycine</taxon>
        <taxon>Glycine subgen. Soja</taxon>
    </lineage>
</organism>
<comment type="caution">
    <text evidence="11">The sequence shown here is derived from an EMBL/GenBank/DDBJ whole genome shotgun (WGS) entry which is preliminary data.</text>
</comment>
<dbReference type="InterPro" id="IPR047664">
    <property type="entry name" value="SWEET"/>
</dbReference>
<feature type="transmembrane region" description="Helical" evidence="9">
    <location>
        <begin position="325"/>
        <end position="346"/>
    </location>
</feature>
<keyword evidence="7 9" id="KW-1133">Transmembrane helix</keyword>
<sequence>MTIKQVLPEKSKATTPTININNNTRVKANEICTSSMCLEYTKIDYVVPLAIMMLSLFVPNILPWLSIVGTKKIGLKEVPGCACRYGVLRLSLKLSWVFQLLEHHHLSGVLEYKCEVKSHISWFVDSTAMSLFGAYSICEVGKDAAGVAGNIFAFGLFVSPIPTFRRIIRNGSTEMFSGLPYIYSLLNCMICLWYGTPLISPDNLLVTTVNSIGAAFQLVYIILFLMYAEKARKVRMVGLLLAVLGIFVIILVGSLQIDDSAMRRMFVGFLSCASLISMFASPLFIIKLVIRTKSIEFMPFYLSLSTFLMSFSFFLYGLLSDDAFIYVPNGIGTVLGIIQLVLYFYYKGSSSEECREPLIVSYE</sequence>
<dbReference type="Gene3D" id="1.20.1280.290">
    <property type="match status" value="2"/>
</dbReference>
<keyword evidence="3" id="KW-0813">Transport</keyword>
<dbReference type="GO" id="GO:0016020">
    <property type="term" value="C:membrane"/>
    <property type="evidence" value="ECO:0007669"/>
    <property type="project" value="InterPro"/>
</dbReference>
<keyword evidence="8 9" id="KW-0472">Membrane</keyword>
<feature type="transmembrane region" description="Helical" evidence="9">
    <location>
        <begin position="234"/>
        <end position="253"/>
    </location>
</feature>
<reference evidence="11 12" key="1">
    <citation type="submission" date="2018-09" db="EMBL/GenBank/DDBJ databases">
        <title>A high-quality reference genome of wild soybean provides a powerful tool to mine soybean genomes.</title>
        <authorList>
            <person name="Xie M."/>
            <person name="Chung C.Y.L."/>
            <person name="Li M.-W."/>
            <person name="Wong F.-L."/>
            <person name="Chan T.-F."/>
            <person name="Lam H.-M."/>
        </authorList>
    </citation>
    <scope>NUCLEOTIDE SEQUENCE [LARGE SCALE GENOMIC DNA]</scope>
    <source>
        <strain evidence="12">cv. W05</strain>
        <tissue evidence="11">Hypocotyl of etiolated seedlings</tissue>
    </source>
</reference>
<proteinExistence type="inferred from homology"/>
<dbReference type="GO" id="GO:0051119">
    <property type="term" value="F:sugar transmembrane transporter activity"/>
    <property type="evidence" value="ECO:0007669"/>
    <property type="project" value="InterPro"/>
</dbReference>
<accession>A0A445GWN9</accession>
<evidence type="ECO:0000256" key="3">
    <source>
        <dbReference type="ARBA" id="ARBA00022448"/>
    </source>
</evidence>
<feature type="transmembrane region" description="Helical" evidence="9">
    <location>
        <begin position="208"/>
        <end position="227"/>
    </location>
</feature>
<dbReference type="EMBL" id="QZWG01000015">
    <property type="protein sequence ID" value="RZB65602.1"/>
    <property type="molecule type" value="Genomic_DNA"/>
</dbReference>
<evidence type="ECO:0000313" key="11">
    <source>
        <dbReference type="EMBL" id="RZB65602.1"/>
    </source>
</evidence>
<evidence type="ECO:0000256" key="2">
    <source>
        <dbReference type="ARBA" id="ARBA00007809"/>
    </source>
</evidence>
<evidence type="ECO:0000256" key="7">
    <source>
        <dbReference type="ARBA" id="ARBA00022989"/>
    </source>
</evidence>
<dbReference type="GO" id="GO:0012505">
    <property type="term" value="C:endomembrane system"/>
    <property type="evidence" value="ECO:0007669"/>
    <property type="project" value="UniProtKB-SubCell"/>
</dbReference>
<dbReference type="Proteomes" id="UP000289340">
    <property type="component" value="Chromosome 15"/>
</dbReference>
<dbReference type="PANTHER" id="PTHR10791:SF111">
    <property type="entry name" value="BIDIRECTIONAL SUGAR TRANSPORTER SWEET2"/>
    <property type="match status" value="1"/>
</dbReference>
<evidence type="ECO:0000256" key="6">
    <source>
        <dbReference type="ARBA" id="ARBA00022737"/>
    </source>
</evidence>
<protein>
    <submittedName>
        <fullName evidence="10">Bidirectional sugar transporter SWEET2 isoform A</fullName>
    </submittedName>
    <submittedName>
        <fullName evidence="11">Bidirectional sugar transporter SWEET2 isoform B</fullName>
    </submittedName>
</protein>
<evidence type="ECO:0000256" key="9">
    <source>
        <dbReference type="SAM" id="Phobius"/>
    </source>
</evidence>
<feature type="transmembrane region" description="Helical" evidence="9">
    <location>
        <begin position="298"/>
        <end position="319"/>
    </location>
</feature>
<dbReference type="EMBL" id="QZWG01000015">
    <property type="protein sequence ID" value="RZB65601.1"/>
    <property type="molecule type" value="Genomic_DNA"/>
</dbReference>
<dbReference type="PANTHER" id="PTHR10791">
    <property type="entry name" value="RAG1-ACTIVATING PROTEIN 1"/>
    <property type="match status" value="1"/>
</dbReference>
<evidence type="ECO:0000256" key="1">
    <source>
        <dbReference type="ARBA" id="ARBA00004127"/>
    </source>
</evidence>
<comment type="similarity">
    <text evidence="2">Belongs to the SWEET sugar transporter family.</text>
</comment>
<feature type="transmembrane region" description="Helical" evidence="9">
    <location>
        <begin position="45"/>
        <end position="67"/>
    </location>
</feature>
<feature type="transmembrane region" description="Helical" evidence="9">
    <location>
        <begin position="175"/>
        <end position="196"/>
    </location>
</feature>
<dbReference type="Pfam" id="PF03083">
    <property type="entry name" value="MtN3_slv"/>
    <property type="match status" value="2"/>
</dbReference>
<comment type="subcellular location">
    <subcellularLocation>
        <location evidence="1">Endomembrane system</location>
        <topology evidence="1">Multi-pass membrane protein</topology>
    </subcellularLocation>
</comment>
<feature type="transmembrane region" description="Helical" evidence="9">
    <location>
        <begin position="265"/>
        <end position="286"/>
    </location>
</feature>
<dbReference type="FunFam" id="1.20.1280.290:FF:000001">
    <property type="entry name" value="Bidirectional sugar transporter SWEET"/>
    <property type="match status" value="1"/>
</dbReference>
<dbReference type="AlphaFoldDB" id="A0A445GWN9"/>
<evidence type="ECO:0000313" key="12">
    <source>
        <dbReference type="Proteomes" id="UP000289340"/>
    </source>
</evidence>
<keyword evidence="12" id="KW-1185">Reference proteome</keyword>
<keyword evidence="6" id="KW-0677">Repeat</keyword>
<dbReference type="FunFam" id="1.20.1280.290:FF:000002">
    <property type="entry name" value="Bidirectional sugar transporter SWEET"/>
    <property type="match status" value="1"/>
</dbReference>
<evidence type="ECO:0000313" key="10">
    <source>
        <dbReference type="EMBL" id="RZB65601.1"/>
    </source>
</evidence>